<evidence type="ECO:0000313" key="2">
    <source>
        <dbReference type="Proteomes" id="UP001497382"/>
    </source>
</evidence>
<keyword evidence="2" id="KW-1185">Reference proteome</keyword>
<evidence type="ECO:0000313" key="1">
    <source>
        <dbReference type="EMBL" id="CAL1276375.1"/>
    </source>
</evidence>
<dbReference type="Proteomes" id="UP001497382">
    <property type="component" value="Unassembled WGS sequence"/>
</dbReference>
<reference evidence="1 2" key="1">
    <citation type="submission" date="2024-04" db="EMBL/GenBank/DDBJ databases">
        <authorList>
            <person name="Rising A."/>
            <person name="Reimegard J."/>
            <person name="Sonavane S."/>
            <person name="Akerstrom W."/>
            <person name="Nylinder S."/>
            <person name="Hedman E."/>
            <person name="Kallberg Y."/>
        </authorList>
    </citation>
    <scope>NUCLEOTIDE SEQUENCE [LARGE SCALE GENOMIC DNA]</scope>
</reference>
<dbReference type="EMBL" id="CAXIEN010000093">
    <property type="protein sequence ID" value="CAL1276375.1"/>
    <property type="molecule type" value="Genomic_DNA"/>
</dbReference>
<comment type="caution">
    <text evidence="1">The sequence shown here is derived from an EMBL/GenBank/DDBJ whole genome shotgun (WGS) entry which is preliminary data.</text>
</comment>
<proteinExistence type="predicted"/>
<accession>A0AAV2A0F7</accession>
<sequence>MPCCQGYRAFLTEESAPPPPHRQSSLHLAKAIGRENVQNKSISCLEVPPFRSVAKCGSPVHPKATLLAATTLRLQLDRGTRTSVTAEPYAGTRAVLHFNRCHSERMCIHGDRPLFIFVFDIRKPNTSDG</sequence>
<name>A0AAV2A0F7_9ARAC</name>
<organism evidence="1 2">
    <name type="scientific">Larinioides sclopetarius</name>
    <dbReference type="NCBI Taxonomy" id="280406"/>
    <lineage>
        <taxon>Eukaryota</taxon>
        <taxon>Metazoa</taxon>
        <taxon>Ecdysozoa</taxon>
        <taxon>Arthropoda</taxon>
        <taxon>Chelicerata</taxon>
        <taxon>Arachnida</taxon>
        <taxon>Araneae</taxon>
        <taxon>Araneomorphae</taxon>
        <taxon>Entelegynae</taxon>
        <taxon>Araneoidea</taxon>
        <taxon>Araneidae</taxon>
        <taxon>Larinioides</taxon>
    </lineage>
</organism>
<gene>
    <name evidence="1" type="ORF">LARSCL_LOCUS8609</name>
</gene>
<dbReference type="AlphaFoldDB" id="A0AAV2A0F7"/>
<protein>
    <submittedName>
        <fullName evidence="1">Uncharacterized protein</fullName>
    </submittedName>
</protein>